<name>A0A7C3UZ76_9BACT</name>
<accession>A0A7C3UZ76</accession>
<comment type="similarity">
    <text evidence="1">Belongs to the universal stress protein A family.</text>
</comment>
<evidence type="ECO:0000256" key="1">
    <source>
        <dbReference type="ARBA" id="ARBA00008791"/>
    </source>
</evidence>
<evidence type="ECO:0000313" key="3">
    <source>
        <dbReference type="EMBL" id="HGF34423.1"/>
    </source>
</evidence>
<dbReference type="Pfam" id="PF00582">
    <property type="entry name" value="Usp"/>
    <property type="match status" value="2"/>
</dbReference>
<dbReference type="PANTHER" id="PTHR46268:SF6">
    <property type="entry name" value="UNIVERSAL STRESS PROTEIN UP12"/>
    <property type="match status" value="1"/>
</dbReference>
<dbReference type="Gene3D" id="3.40.50.620">
    <property type="entry name" value="HUPs"/>
    <property type="match status" value="2"/>
</dbReference>
<dbReference type="InterPro" id="IPR006015">
    <property type="entry name" value="Universal_stress_UspA"/>
</dbReference>
<dbReference type="EMBL" id="DTMF01000209">
    <property type="protein sequence ID" value="HGF34423.1"/>
    <property type="molecule type" value="Genomic_DNA"/>
</dbReference>
<dbReference type="CDD" id="cd00293">
    <property type="entry name" value="USP-like"/>
    <property type="match status" value="2"/>
</dbReference>
<dbReference type="PRINTS" id="PR01438">
    <property type="entry name" value="UNVRSLSTRESS"/>
</dbReference>
<evidence type="ECO:0000259" key="2">
    <source>
        <dbReference type="Pfam" id="PF00582"/>
    </source>
</evidence>
<dbReference type="AlphaFoldDB" id="A0A7C3UZ76"/>
<dbReference type="SUPFAM" id="SSF52402">
    <property type="entry name" value="Adenine nucleotide alpha hydrolases-like"/>
    <property type="match status" value="2"/>
</dbReference>
<reference evidence="3" key="1">
    <citation type="journal article" date="2020" name="mSystems">
        <title>Genome- and Community-Level Interaction Insights into Carbon Utilization and Element Cycling Functions of Hydrothermarchaeota in Hydrothermal Sediment.</title>
        <authorList>
            <person name="Zhou Z."/>
            <person name="Liu Y."/>
            <person name="Xu W."/>
            <person name="Pan J."/>
            <person name="Luo Z.H."/>
            <person name="Li M."/>
        </authorList>
    </citation>
    <scope>NUCLEOTIDE SEQUENCE [LARGE SCALE GENOMIC DNA]</scope>
    <source>
        <strain evidence="3">SpSt-897</strain>
    </source>
</reference>
<dbReference type="PANTHER" id="PTHR46268">
    <property type="entry name" value="STRESS RESPONSE PROTEIN NHAX"/>
    <property type="match status" value="1"/>
</dbReference>
<dbReference type="InterPro" id="IPR006016">
    <property type="entry name" value="UspA"/>
</dbReference>
<feature type="domain" description="UspA" evidence="2">
    <location>
        <begin position="4"/>
        <end position="138"/>
    </location>
</feature>
<sequence length="283" mass="30334">MAKYRKLLVAVDGSASSLHALEESFRLTKVGIVVVAVAPPFTVDLKIGGQGEILKLLKEPCESALTKAAAMAKEANAEIVEICAMGQPHERIVDLSEKEGCDLIVMGAKGMLDLDKTLMGDTTAKVIGYSLKDVLVVPENTTLGFGKILVATDGSEYSRRAMARAMDFAESYGSELDVVSVVEIPAEIYSIAPQVVEQKVEKTEEYVAGIKKQAESRGIKTRGFVQDSEAPYAVITERARKEGNGLIILGSHGRTGIKRILMGSTAERVIAHAPCPVLVVKTC</sequence>
<gene>
    <name evidence="3" type="ORF">ENW96_08555</name>
</gene>
<feature type="domain" description="UspA" evidence="2">
    <location>
        <begin position="145"/>
        <end position="281"/>
    </location>
</feature>
<dbReference type="InterPro" id="IPR014729">
    <property type="entry name" value="Rossmann-like_a/b/a_fold"/>
</dbReference>
<organism evidence="3">
    <name type="scientific">Desulfobacca acetoxidans</name>
    <dbReference type="NCBI Taxonomy" id="60893"/>
    <lineage>
        <taxon>Bacteria</taxon>
        <taxon>Pseudomonadati</taxon>
        <taxon>Thermodesulfobacteriota</taxon>
        <taxon>Desulfobaccia</taxon>
        <taxon>Desulfobaccales</taxon>
        <taxon>Desulfobaccaceae</taxon>
        <taxon>Desulfobacca</taxon>
    </lineage>
</organism>
<proteinExistence type="inferred from homology"/>
<protein>
    <submittedName>
        <fullName evidence="3">Universal stress protein</fullName>
    </submittedName>
</protein>
<comment type="caution">
    <text evidence="3">The sequence shown here is derived from an EMBL/GenBank/DDBJ whole genome shotgun (WGS) entry which is preliminary data.</text>
</comment>